<dbReference type="PANTHER" id="PTHR42663">
    <property type="entry name" value="HYDROLASE C777.06C-RELATED-RELATED"/>
    <property type="match status" value="1"/>
</dbReference>
<reference evidence="2" key="1">
    <citation type="submission" date="2018-05" db="EMBL/GenBank/DDBJ databases">
        <authorList>
            <person name="Lanie J.A."/>
            <person name="Ng W.-L."/>
            <person name="Kazmierczak K.M."/>
            <person name="Andrzejewski T.M."/>
            <person name="Davidsen T.M."/>
            <person name="Wayne K.J."/>
            <person name="Tettelin H."/>
            <person name="Glass J.I."/>
            <person name="Rusch D."/>
            <person name="Podicherti R."/>
            <person name="Tsui H.-C.T."/>
            <person name="Winkler M.E."/>
        </authorList>
    </citation>
    <scope>NUCLEOTIDE SEQUENCE</scope>
</reference>
<sequence length="210" mass="23248">MKLTFLGTGTSFGVPVVGCDCAACTSTDPRDRRTRHGAVIETLGGRLLVDTPTELRLQLLATGIDVIDAIWFTHVHADHIHGIDDVRVFTARRGDMSAHIASEYRPMLEQRFKYIFDDSVAPPRGSSKPRVQLNEFEVGTPVEIVGENFIPLTVPHGDCTVYGFRVGRLGYITDGKLIPKESLEILKGVDVLVLNALWFGRPHPSHFNVE</sequence>
<organism evidence="2">
    <name type="scientific">marine metagenome</name>
    <dbReference type="NCBI Taxonomy" id="408172"/>
    <lineage>
        <taxon>unclassified sequences</taxon>
        <taxon>metagenomes</taxon>
        <taxon>ecological metagenomes</taxon>
    </lineage>
</organism>
<dbReference type="EMBL" id="UINC01006950">
    <property type="protein sequence ID" value="SVA30578.1"/>
    <property type="molecule type" value="Genomic_DNA"/>
</dbReference>
<name>A0A381USG3_9ZZZZ</name>
<evidence type="ECO:0000259" key="1">
    <source>
        <dbReference type="Pfam" id="PF12706"/>
    </source>
</evidence>
<dbReference type="InterPro" id="IPR001279">
    <property type="entry name" value="Metallo-B-lactamas"/>
</dbReference>
<dbReference type="Pfam" id="PF12706">
    <property type="entry name" value="Lactamase_B_2"/>
    <property type="match status" value="1"/>
</dbReference>
<dbReference type="AlphaFoldDB" id="A0A381USG3"/>
<accession>A0A381USG3</accession>
<proteinExistence type="predicted"/>
<evidence type="ECO:0000313" key="2">
    <source>
        <dbReference type="EMBL" id="SVA30578.1"/>
    </source>
</evidence>
<feature type="non-terminal residue" evidence="2">
    <location>
        <position position="210"/>
    </location>
</feature>
<dbReference type="Gene3D" id="3.60.15.10">
    <property type="entry name" value="Ribonuclease Z/Hydroxyacylglutathione hydrolase-like"/>
    <property type="match status" value="1"/>
</dbReference>
<feature type="domain" description="Metallo-beta-lactamase" evidence="1">
    <location>
        <begin position="46"/>
        <end position="209"/>
    </location>
</feature>
<dbReference type="InterPro" id="IPR036866">
    <property type="entry name" value="RibonucZ/Hydroxyglut_hydro"/>
</dbReference>
<gene>
    <name evidence="2" type="ORF">METZ01_LOCUS83432</name>
</gene>
<protein>
    <recommendedName>
        <fullName evidence="1">Metallo-beta-lactamase domain-containing protein</fullName>
    </recommendedName>
</protein>
<dbReference type="PANTHER" id="PTHR42663:SF6">
    <property type="entry name" value="HYDROLASE C777.06C-RELATED"/>
    <property type="match status" value="1"/>
</dbReference>
<dbReference type="CDD" id="cd16279">
    <property type="entry name" value="metallo-hydrolase-like_MBL-fold"/>
    <property type="match status" value="1"/>
</dbReference>
<dbReference type="SUPFAM" id="SSF56281">
    <property type="entry name" value="Metallo-hydrolase/oxidoreductase"/>
    <property type="match status" value="1"/>
</dbReference>